<dbReference type="Gene3D" id="1.10.600.10">
    <property type="entry name" value="Farnesyl Diphosphate Synthase"/>
    <property type="match status" value="1"/>
</dbReference>
<name>A0A1R3WDL6_9RHOB</name>
<dbReference type="Pfam" id="PF00494">
    <property type="entry name" value="SQS_PSY"/>
    <property type="match status" value="1"/>
</dbReference>
<dbReference type="AlphaFoldDB" id="A0A1R3WDL6"/>
<dbReference type="Proteomes" id="UP000192455">
    <property type="component" value="Unassembled WGS sequence"/>
</dbReference>
<evidence type="ECO:0000313" key="1">
    <source>
        <dbReference type="EMBL" id="SIT75201.1"/>
    </source>
</evidence>
<evidence type="ECO:0000313" key="2">
    <source>
        <dbReference type="Proteomes" id="UP000192455"/>
    </source>
</evidence>
<keyword evidence="2" id="KW-1185">Reference proteome</keyword>
<dbReference type="RefSeq" id="WP_327082978.1">
    <property type="nucleotide sequence ID" value="NZ_FTPS01000001.1"/>
</dbReference>
<dbReference type="InterPro" id="IPR008949">
    <property type="entry name" value="Isoprenoid_synthase_dom_sf"/>
</dbReference>
<reference evidence="1 2" key="1">
    <citation type="submission" date="2017-01" db="EMBL/GenBank/DDBJ databases">
        <authorList>
            <person name="Mah S.A."/>
            <person name="Swanson W.J."/>
            <person name="Moy G.W."/>
            <person name="Vacquier V.D."/>
        </authorList>
    </citation>
    <scope>NUCLEOTIDE SEQUENCE [LARGE SCALE GENOMIC DNA]</scope>
    <source>
        <strain evidence="1 2">DSM 21219</strain>
    </source>
</reference>
<dbReference type="SUPFAM" id="SSF48576">
    <property type="entry name" value="Terpenoid synthases"/>
    <property type="match status" value="1"/>
</dbReference>
<proteinExistence type="predicted"/>
<dbReference type="STRING" id="515897.SAMN05421849_0287"/>
<organism evidence="1 2">
    <name type="scientific">Pontibaca methylaminivorans</name>
    <dbReference type="NCBI Taxonomy" id="515897"/>
    <lineage>
        <taxon>Bacteria</taxon>
        <taxon>Pseudomonadati</taxon>
        <taxon>Pseudomonadota</taxon>
        <taxon>Alphaproteobacteria</taxon>
        <taxon>Rhodobacterales</taxon>
        <taxon>Roseobacteraceae</taxon>
        <taxon>Pontibaca</taxon>
    </lineage>
</organism>
<dbReference type="EMBL" id="FTPS01000001">
    <property type="protein sequence ID" value="SIT75201.1"/>
    <property type="molecule type" value="Genomic_DNA"/>
</dbReference>
<gene>
    <name evidence="1" type="ORF">SAMN05421849_0287</name>
</gene>
<sequence>MMEHDADIAACAALLQRADPERFRATMAAPPVARRVLFPIHAFNVEIARAPWVSEEPMIAEMRLQWWREGIERIAAGERPRRHEVLTPLADVLAPHTAASLDGLIAARRWDIHHEPFEDAAQFGRYIDDTTGTLLVAAAQSLGPADEAVVRDFAHGVGVANWLRAVPALEARGRIPLPDRSGSAIAELAAAALERLARARRSRARVSRRAAPALLAGWQAGAILRQARDEPGRVAAGRLGSSEARARLRLMLRAVGGRW</sequence>
<accession>A0A1R3WDL6</accession>
<dbReference type="InterPro" id="IPR002060">
    <property type="entry name" value="Squ/phyt_synthse"/>
</dbReference>
<protein>
    <submittedName>
        <fullName evidence="1">Phytoene/squalene synthetase</fullName>
    </submittedName>
</protein>